<evidence type="ECO:0000313" key="2">
    <source>
        <dbReference type="Proteomes" id="UP000585638"/>
    </source>
</evidence>
<name>A0A7W9NKY8_9PSEU</name>
<reference evidence="1 2" key="1">
    <citation type="submission" date="2020-08" db="EMBL/GenBank/DDBJ databases">
        <title>Sequencing the genomes of 1000 actinobacteria strains.</title>
        <authorList>
            <person name="Klenk H.-P."/>
        </authorList>
    </citation>
    <scope>NUCLEOTIDE SEQUENCE [LARGE SCALE GENOMIC DNA]</scope>
    <source>
        <strain evidence="1 2">DSM 43851</strain>
    </source>
</reference>
<gene>
    <name evidence="1" type="ORF">BJ998_008401</name>
</gene>
<protein>
    <submittedName>
        <fullName evidence="1">Uncharacterized protein</fullName>
    </submittedName>
</protein>
<dbReference type="RefSeq" id="WP_184869601.1">
    <property type="nucleotide sequence ID" value="NZ_BAAAWY010000106.1"/>
</dbReference>
<dbReference type="EMBL" id="JACHIR010000002">
    <property type="protein sequence ID" value="MBB5897142.1"/>
    <property type="molecule type" value="Genomic_DNA"/>
</dbReference>
<dbReference type="Proteomes" id="UP000585638">
    <property type="component" value="Unassembled WGS sequence"/>
</dbReference>
<sequence length="48" mass="5305">MTSCAEYSERELLGVSVVFHDVRVVASPLRDRNGDTEGAILVLEENRA</sequence>
<comment type="caution">
    <text evidence="1">The sequence shown here is derived from an EMBL/GenBank/DDBJ whole genome shotgun (WGS) entry which is preliminary data.</text>
</comment>
<keyword evidence="2" id="KW-1185">Reference proteome</keyword>
<organism evidence="1 2">
    <name type="scientific">Kutzneria kofuensis</name>
    <dbReference type="NCBI Taxonomy" id="103725"/>
    <lineage>
        <taxon>Bacteria</taxon>
        <taxon>Bacillati</taxon>
        <taxon>Actinomycetota</taxon>
        <taxon>Actinomycetes</taxon>
        <taxon>Pseudonocardiales</taxon>
        <taxon>Pseudonocardiaceae</taxon>
        <taxon>Kutzneria</taxon>
    </lineage>
</organism>
<accession>A0A7W9NKY8</accession>
<dbReference type="AlphaFoldDB" id="A0A7W9NKY8"/>
<proteinExistence type="predicted"/>
<evidence type="ECO:0000313" key="1">
    <source>
        <dbReference type="EMBL" id="MBB5897142.1"/>
    </source>
</evidence>